<reference evidence="2" key="1">
    <citation type="submission" date="2020-10" db="EMBL/GenBank/DDBJ databases">
        <title>Paenihalocynthiibacter styelae gen. nov., sp. nov., isolated from stalked sea squirt Styela clava.</title>
        <authorList>
            <person name="Kim Y.-O."/>
            <person name="Yoon J.-H."/>
        </authorList>
    </citation>
    <scope>NUCLEOTIDE SEQUENCE</scope>
    <source>
        <strain evidence="2">MYP1-1</strain>
    </source>
</reference>
<dbReference type="InterPro" id="IPR001387">
    <property type="entry name" value="Cro/C1-type_HTH"/>
</dbReference>
<evidence type="ECO:0000259" key="1">
    <source>
        <dbReference type="PROSITE" id="PS50943"/>
    </source>
</evidence>
<dbReference type="SMART" id="SM00530">
    <property type="entry name" value="HTH_XRE"/>
    <property type="match status" value="1"/>
</dbReference>
<keyword evidence="3" id="KW-1185">Reference proteome</keyword>
<dbReference type="Proteomes" id="UP000640583">
    <property type="component" value="Unassembled WGS sequence"/>
</dbReference>
<accession>A0A8J7LKL4</accession>
<organism evidence="2 3">
    <name type="scientific">Halocynthiibacter styelae</name>
    <dbReference type="NCBI Taxonomy" id="2761955"/>
    <lineage>
        <taxon>Bacteria</taxon>
        <taxon>Pseudomonadati</taxon>
        <taxon>Pseudomonadota</taxon>
        <taxon>Alphaproteobacteria</taxon>
        <taxon>Rhodobacterales</taxon>
        <taxon>Paracoccaceae</taxon>
        <taxon>Halocynthiibacter</taxon>
    </lineage>
</organism>
<dbReference type="CDD" id="cd00093">
    <property type="entry name" value="HTH_XRE"/>
    <property type="match status" value="1"/>
</dbReference>
<dbReference type="Gene3D" id="1.10.260.40">
    <property type="entry name" value="lambda repressor-like DNA-binding domains"/>
    <property type="match status" value="1"/>
</dbReference>
<sequence>MSVASKRVLFPSRENEGTQSDPAAIRQTICDRLRVVSEMVGSVSAFADEVGVNRTQLSRYLNGQSIPRPEFLVRVSSVYNLPLNWLMVPHEDPDVSLSEHQLSGDLHRMFARRHFQLNENLLPSGLYMFWKGLFQQPGRYEGYMASVKLNNGVAKVRTIMIKNLRRYGILEKSDPIDHVCLGVGVKSHSGINISFSDSVANVMATSFLLPASPLRFRSNDTYSGFMSLSYTPGRDQLNWVPCVMELLPANVSDVLAAARRSGVYDKGELPEEIQHQIDTLDIPQYGLR</sequence>
<dbReference type="Pfam" id="PF01381">
    <property type="entry name" value="HTH_3"/>
    <property type="match status" value="1"/>
</dbReference>
<comment type="caution">
    <text evidence="2">The sequence shown here is derived from an EMBL/GenBank/DDBJ whole genome shotgun (WGS) entry which is preliminary data.</text>
</comment>
<dbReference type="SUPFAM" id="SSF47413">
    <property type="entry name" value="lambda repressor-like DNA-binding domains"/>
    <property type="match status" value="1"/>
</dbReference>
<evidence type="ECO:0000313" key="3">
    <source>
        <dbReference type="Proteomes" id="UP000640583"/>
    </source>
</evidence>
<gene>
    <name evidence="2" type="ORF">H1D41_04750</name>
</gene>
<feature type="domain" description="HTH cro/C1-type" evidence="1">
    <location>
        <begin position="42"/>
        <end position="86"/>
    </location>
</feature>
<proteinExistence type="predicted"/>
<dbReference type="InterPro" id="IPR010982">
    <property type="entry name" value="Lambda_DNA-bd_dom_sf"/>
</dbReference>
<dbReference type="GO" id="GO:0003677">
    <property type="term" value="F:DNA binding"/>
    <property type="evidence" value="ECO:0007669"/>
    <property type="project" value="InterPro"/>
</dbReference>
<evidence type="ECO:0000313" key="2">
    <source>
        <dbReference type="EMBL" id="MBI1492939.1"/>
    </source>
</evidence>
<dbReference type="AlphaFoldDB" id="A0A8J7LKL4"/>
<protein>
    <submittedName>
        <fullName evidence="2">Helix-turn-helix transcriptional regulator</fullName>
    </submittedName>
</protein>
<dbReference type="EMBL" id="JADCKQ010000003">
    <property type="protein sequence ID" value="MBI1492939.1"/>
    <property type="molecule type" value="Genomic_DNA"/>
</dbReference>
<dbReference type="PROSITE" id="PS50943">
    <property type="entry name" value="HTH_CROC1"/>
    <property type="match status" value="1"/>
</dbReference>
<name>A0A8J7LKL4_9RHOB</name>
<dbReference type="RefSeq" id="WP_228847832.1">
    <property type="nucleotide sequence ID" value="NZ_JADCKQ010000003.1"/>
</dbReference>